<dbReference type="InterPro" id="IPR000326">
    <property type="entry name" value="PAP2/HPO"/>
</dbReference>
<keyword evidence="1" id="KW-1133">Transmembrane helix</keyword>
<feature type="domain" description="Phosphatidic acid phosphatase type 2/haloperoxidase" evidence="2">
    <location>
        <begin position="72"/>
        <end position="175"/>
    </location>
</feature>
<dbReference type="SMART" id="SM00014">
    <property type="entry name" value="acidPPc"/>
    <property type="match status" value="1"/>
</dbReference>
<sequence length="260" mass="26272">MAVVVGLAAVFVNTTPGQWVEQVALRGSELGRESVQPLTRFVLGLVSVPFLLAGAAACAAVALVRRRWGDAIRVAVIVGGANLTTQVLKDVIERPALLEEWKGMASYPSGHTTVAASLAAVALLVAPRVARPAVALVGAGYMIATGVATVSLAWHRPSDVVGAFAVVTAWSLLAMIPTRGARADGEPGTAGRVVVGWLLGALAVAGLAIGAVAAFVAANAAAGAPADASATTYYLAYLSSSLGIVGAGCLAQWALLLARR</sequence>
<name>A0A2A9D1V6_9MICO</name>
<dbReference type="Proteomes" id="UP000224915">
    <property type="component" value="Unassembled WGS sequence"/>
</dbReference>
<evidence type="ECO:0000313" key="4">
    <source>
        <dbReference type="Proteomes" id="UP000224915"/>
    </source>
</evidence>
<feature type="transmembrane region" description="Helical" evidence="1">
    <location>
        <begin position="160"/>
        <end position="176"/>
    </location>
</feature>
<accession>A0A2A9D1V6</accession>
<keyword evidence="4" id="KW-1185">Reference proteome</keyword>
<comment type="caution">
    <text evidence="3">The sequence shown here is derived from an EMBL/GenBank/DDBJ whole genome shotgun (WGS) entry which is preliminary data.</text>
</comment>
<evidence type="ECO:0000256" key="1">
    <source>
        <dbReference type="SAM" id="Phobius"/>
    </source>
</evidence>
<feature type="transmembrane region" description="Helical" evidence="1">
    <location>
        <begin position="71"/>
        <end position="88"/>
    </location>
</feature>
<gene>
    <name evidence="3" type="ORF">ATL40_2262</name>
</gene>
<dbReference type="AlphaFoldDB" id="A0A2A9D1V6"/>
<feature type="transmembrane region" description="Helical" evidence="1">
    <location>
        <begin position="41"/>
        <end position="64"/>
    </location>
</feature>
<dbReference type="SUPFAM" id="SSF48317">
    <property type="entry name" value="Acid phosphatase/Vanadium-dependent haloperoxidase"/>
    <property type="match status" value="1"/>
</dbReference>
<keyword evidence="1" id="KW-0812">Transmembrane</keyword>
<keyword evidence="1" id="KW-0472">Membrane</keyword>
<evidence type="ECO:0000313" key="3">
    <source>
        <dbReference type="EMBL" id="PFG20654.1"/>
    </source>
</evidence>
<dbReference type="InterPro" id="IPR036938">
    <property type="entry name" value="PAP2/HPO_sf"/>
</dbReference>
<feature type="transmembrane region" description="Helical" evidence="1">
    <location>
        <begin position="133"/>
        <end position="154"/>
    </location>
</feature>
<proteinExistence type="predicted"/>
<protein>
    <submittedName>
        <fullName evidence="3">PAP2 superfamily protein</fullName>
    </submittedName>
</protein>
<organism evidence="3 4">
    <name type="scientific">Serinibacter salmoneus</name>
    <dbReference type="NCBI Taxonomy" id="556530"/>
    <lineage>
        <taxon>Bacteria</taxon>
        <taxon>Bacillati</taxon>
        <taxon>Actinomycetota</taxon>
        <taxon>Actinomycetes</taxon>
        <taxon>Micrococcales</taxon>
        <taxon>Beutenbergiaceae</taxon>
        <taxon>Serinibacter</taxon>
    </lineage>
</organism>
<dbReference type="Pfam" id="PF01569">
    <property type="entry name" value="PAP2"/>
    <property type="match status" value="1"/>
</dbReference>
<feature type="transmembrane region" description="Helical" evidence="1">
    <location>
        <begin position="234"/>
        <end position="258"/>
    </location>
</feature>
<feature type="transmembrane region" description="Helical" evidence="1">
    <location>
        <begin position="108"/>
        <end position="126"/>
    </location>
</feature>
<reference evidence="3 4" key="1">
    <citation type="submission" date="2017-10" db="EMBL/GenBank/DDBJ databases">
        <title>Sequencing the genomes of 1000 actinobacteria strains.</title>
        <authorList>
            <person name="Klenk H.-P."/>
        </authorList>
    </citation>
    <scope>NUCLEOTIDE SEQUENCE [LARGE SCALE GENOMIC DNA]</scope>
    <source>
        <strain evidence="3 4">DSM 21801</strain>
    </source>
</reference>
<feature type="transmembrane region" description="Helical" evidence="1">
    <location>
        <begin position="197"/>
        <end position="222"/>
    </location>
</feature>
<dbReference type="EMBL" id="PDJD01000001">
    <property type="protein sequence ID" value="PFG20654.1"/>
    <property type="molecule type" value="Genomic_DNA"/>
</dbReference>
<evidence type="ECO:0000259" key="2">
    <source>
        <dbReference type="SMART" id="SM00014"/>
    </source>
</evidence>
<dbReference type="Gene3D" id="1.20.144.10">
    <property type="entry name" value="Phosphatidic acid phosphatase type 2/haloperoxidase"/>
    <property type="match status" value="1"/>
</dbReference>